<dbReference type="GO" id="GO:0005504">
    <property type="term" value="F:fatty acid binding"/>
    <property type="evidence" value="ECO:0007669"/>
    <property type="project" value="TreeGrafter"/>
</dbReference>
<comment type="similarity">
    <text evidence="1">Belongs to the chalcone isomerase family.</text>
</comment>
<evidence type="ECO:0000256" key="2">
    <source>
        <dbReference type="SAM" id="MobiDB-lite"/>
    </source>
</evidence>
<dbReference type="Gene3D" id="3.50.70.10">
    <property type="match status" value="1"/>
</dbReference>
<dbReference type="GO" id="GO:0006631">
    <property type="term" value="P:fatty acid metabolic process"/>
    <property type="evidence" value="ECO:0007669"/>
    <property type="project" value="TreeGrafter"/>
</dbReference>
<protein>
    <submittedName>
        <fullName evidence="3">Fatty-acid-binding protein 1-like protein</fullName>
    </submittedName>
</protein>
<name>A0A443N700_9MAGN</name>
<gene>
    <name evidence="3" type="ORF">CKAN_00260800</name>
</gene>
<dbReference type="Gene3D" id="1.10.890.20">
    <property type="match status" value="1"/>
</dbReference>
<dbReference type="PANTHER" id="PTHR47589">
    <property type="entry name" value="FATTY-ACID-BINDING PROTEIN 1"/>
    <property type="match status" value="1"/>
</dbReference>
<evidence type="ECO:0000313" key="4">
    <source>
        <dbReference type="Proteomes" id="UP000283530"/>
    </source>
</evidence>
<accession>A0A443N700</accession>
<dbReference type="InterPro" id="IPR036298">
    <property type="entry name" value="Chalcone_isomerase_sf"/>
</dbReference>
<keyword evidence="4" id="KW-1185">Reference proteome</keyword>
<sequence>MSGAGKEKAMELAPKEQKEEKVTIGAPKEEEVGTEIEPKTGVSFPTKLDDGKLLYSVGLRKKSVLGLGIKIYGFGMFVDNENLKVLLKSKIEKAPKQPTNAMYELVINSDVELMVRLVIVFGALTMSMVRKNFDEGLGAAIKKLTGGQKNEELVNKVMGAAGDHIKLNAGSVIEITRLPGYILQTKVKDEIISKVESELLCRAYVHMYLGDDAFDKEAKERFGKSLLSLF</sequence>
<dbReference type="OrthoDB" id="18193at2759"/>
<feature type="compositionally biased region" description="Basic and acidic residues" evidence="2">
    <location>
        <begin position="1"/>
        <end position="31"/>
    </location>
</feature>
<dbReference type="InterPro" id="IPR044228">
    <property type="entry name" value="FAP1"/>
</dbReference>
<organism evidence="3 4">
    <name type="scientific">Cinnamomum micranthum f. kanehirae</name>
    <dbReference type="NCBI Taxonomy" id="337451"/>
    <lineage>
        <taxon>Eukaryota</taxon>
        <taxon>Viridiplantae</taxon>
        <taxon>Streptophyta</taxon>
        <taxon>Embryophyta</taxon>
        <taxon>Tracheophyta</taxon>
        <taxon>Spermatophyta</taxon>
        <taxon>Magnoliopsida</taxon>
        <taxon>Magnoliidae</taxon>
        <taxon>Laurales</taxon>
        <taxon>Lauraceae</taxon>
        <taxon>Cinnamomum</taxon>
    </lineage>
</organism>
<dbReference type="Proteomes" id="UP000283530">
    <property type="component" value="Unassembled WGS sequence"/>
</dbReference>
<dbReference type="SUPFAM" id="SSF54626">
    <property type="entry name" value="Chalcone isomerase"/>
    <property type="match status" value="1"/>
</dbReference>
<dbReference type="AlphaFoldDB" id="A0A443N700"/>
<proteinExistence type="inferred from homology"/>
<dbReference type="STRING" id="337451.A0A443N700"/>
<reference evidence="3 4" key="1">
    <citation type="journal article" date="2019" name="Nat. Plants">
        <title>Stout camphor tree genome fills gaps in understanding of flowering plant genome evolution.</title>
        <authorList>
            <person name="Chaw S.M."/>
            <person name="Liu Y.C."/>
            <person name="Wu Y.W."/>
            <person name="Wang H.Y."/>
            <person name="Lin C.I."/>
            <person name="Wu C.S."/>
            <person name="Ke H.M."/>
            <person name="Chang L.Y."/>
            <person name="Hsu C.Y."/>
            <person name="Yang H.T."/>
            <person name="Sudianto E."/>
            <person name="Hsu M.H."/>
            <person name="Wu K.P."/>
            <person name="Wang L.N."/>
            <person name="Leebens-Mack J.H."/>
            <person name="Tsai I.J."/>
        </authorList>
    </citation>
    <scope>NUCLEOTIDE SEQUENCE [LARGE SCALE GENOMIC DNA]</scope>
    <source>
        <strain evidence="4">cv. Chaw 1501</strain>
        <tissue evidence="3">Young leaves</tissue>
    </source>
</reference>
<dbReference type="GO" id="GO:0016872">
    <property type="term" value="F:intramolecular lyase activity"/>
    <property type="evidence" value="ECO:0007669"/>
    <property type="project" value="InterPro"/>
</dbReference>
<dbReference type="InterPro" id="IPR016089">
    <property type="entry name" value="Chalcone_isomerase_bundle_sf"/>
</dbReference>
<dbReference type="InterPro" id="IPR016088">
    <property type="entry name" value="Chalcone_isomerase_3-sand"/>
</dbReference>
<feature type="region of interest" description="Disordered" evidence="2">
    <location>
        <begin position="1"/>
        <end position="32"/>
    </location>
</feature>
<comment type="caution">
    <text evidence="3">The sequence shown here is derived from an EMBL/GenBank/DDBJ whole genome shotgun (WGS) entry which is preliminary data.</text>
</comment>
<evidence type="ECO:0000313" key="3">
    <source>
        <dbReference type="EMBL" id="RWR74283.1"/>
    </source>
</evidence>
<dbReference type="PANTHER" id="PTHR47589:SF4">
    <property type="entry name" value="FATTY-ACID-BINDING PROTEIN 1-LIKE"/>
    <property type="match status" value="1"/>
</dbReference>
<dbReference type="GO" id="GO:0009570">
    <property type="term" value="C:chloroplast stroma"/>
    <property type="evidence" value="ECO:0007669"/>
    <property type="project" value="TreeGrafter"/>
</dbReference>
<dbReference type="EMBL" id="QPKB01000001">
    <property type="protein sequence ID" value="RWR74283.1"/>
    <property type="molecule type" value="Genomic_DNA"/>
</dbReference>
<evidence type="ECO:0000256" key="1">
    <source>
        <dbReference type="ARBA" id="ARBA00007166"/>
    </source>
</evidence>